<sequence>MNFNTFRQAVAEQFAAMTLHQLFTTGTIVDPDATLNYPELAARFGDDLWTTYLGSFKEGENPIHRVRGVYDCSCCRNFIRKSNIVAIIDGKIQTIWDVKVPDFQHVADALAAAVRAQPINNVFLHDSSNLGTRQNVERDEAGNAITYDHFHVSVPAKYVKRRHDIPTLLNGPRTKQYTLSRAVREILPDAVSTVLELIASNSLARGDQFASLLREFKRVQNEILTKSTTQDFNTLTWEYSFKVGDALAAIRGSSIGTLLVELTADPGDLDGAVGRFERMVCGENYRRPTALVTPRMIEDAKAKVEELGLTSALSRRFATIDDISAKHVLFVDRESRARIKDNPFDDLTPTKKAPLAKLDQIAEVTIDQFLSDVLPTATSIEIGVERRHAAQKVALMTGVPGLFPWDNGFSWSYVGNFADAVKQRVKAAGGNVDGDVGIRLAWSNGDDLDLHVVENTSRSYHISYANRSSKSPSGGQLDVDANAGGNLDRGPHTPVENIVYADKTQMKPGNYRVFVHQYSRISPVDTGFTVDIDIQGSVHHFAMDNNPRNRGQTDIADIVVDKHGAITVVPLIKSSQSTTTPDFVKVNAIVASPNTWDCQHQVGQKHWFFLLDGWVMDEPTRGFYNEQLKPELNPHRKVFELLGAKMAVDPAGVTEQLVGLGFTPTGKDQPALVVRVKGNIDRTLKVLF</sequence>
<name>A0A0K1LM80_9CAUD</name>
<gene>
    <name evidence="2" type="ORF">CPT_Seuss101</name>
</gene>
<accession>A0A0K1LM80</accession>
<evidence type="ECO:0000313" key="3">
    <source>
        <dbReference type="Proteomes" id="UP000221339"/>
    </source>
</evidence>
<feature type="region of interest" description="Disordered" evidence="1">
    <location>
        <begin position="465"/>
        <end position="493"/>
    </location>
</feature>
<evidence type="ECO:0000313" key="2">
    <source>
        <dbReference type="EMBL" id="AKU43627.1"/>
    </source>
</evidence>
<reference evidence="2 3" key="1">
    <citation type="journal article" date="2015" name="Genome Announc.">
        <title>Complete Genome Sequence of Caulobacter crescentus Siphophage Seuss.</title>
        <authorList>
            <person name="Sloan J.M."/>
            <person name="Keene J.L."/>
            <person name="Cahill J.L."/>
            <person name="Rasche E.S."/>
            <person name="Kuty Everett G.F."/>
        </authorList>
    </citation>
    <scope>NUCLEOTIDE SEQUENCE [LARGE SCALE GENOMIC DNA]</scope>
</reference>
<dbReference type="EMBL" id="KT001914">
    <property type="protein sequence ID" value="AKU43627.1"/>
    <property type="molecule type" value="Genomic_DNA"/>
</dbReference>
<protein>
    <submittedName>
        <fullName evidence="2">Uncharacterized protein</fullName>
    </submittedName>
</protein>
<dbReference type="Proteomes" id="UP000221339">
    <property type="component" value="Segment"/>
</dbReference>
<evidence type="ECO:0000256" key="1">
    <source>
        <dbReference type="SAM" id="MobiDB-lite"/>
    </source>
</evidence>
<feature type="compositionally biased region" description="Polar residues" evidence="1">
    <location>
        <begin position="465"/>
        <end position="474"/>
    </location>
</feature>
<keyword evidence="3" id="KW-1185">Reference proteome</keyword>
<proteinExistence type="predicted"/>
<organism evidence="2 3">
    <name type="scientific">Caulobacter phage Seuss</name>
    <dbReference type="NCBI Taxonomy" id="1675601"/>
    <lineage>
        <taxon>Viruses</taxon>
        <taxon>Duplodnaviria</taxon>
        <taxon>Heunggongvirae</taxon>
        <taxon>Uroviricota</taxon>
        <taxon>Caudoviricetes</taxon>
        <taxon>Seussvirus</taxon>
        <taxon>Seussvirus seuss</taxon>
    </lineage>
</organism>